<dbReference type="Pfam" id="PF19739">
    <property type="entry name" value="DUF6228"/>
    <property type="match status" value="1"/>
</dbReference>
<proteinExistence type="predicted"/>
<evidence type="ECO:0008006" key="3">
    <source>
        <dbReference type="Google" id="ProtNLM"/>
    </source>
</evidence>
<dbReference type="Proteomes" id="UP001156441">
    <property type="component" value="Unassembled WGS sequence"/>
</dbReference>
<gene>
    <name evidence="1" type="ORF">JT362_33445</name>
</gene>
<name>A0ABT2JKV1_9PSEU</name>
<dbReference type="InterPro" id="IPR046196">
    <property type="entry name" value="DUF6228"/>
</dbReference>
<organism evidence="1 2">
    <name type="scientific">Actinophytocola gossypii</name>
    <dbReference type="NCBI Taxonomy" id="2812003"/>
    <lineage>
        <taxon>Bacteria</taxon>
        <taxon>Bacillati</taxon>
        <taxon>Actinomycetota</taxon>
        <taxon>Actinomycetes</taxon>
        <taxon>Pseudonocardiales</taxon>
        <taxon>Pseudonocardiaceae</taxon>
    </lineage>
</organism>
<sequence length="156" mass="17519">MDDVEVVLRCERNPSVSVRFAERHVVPAPHDRRMFFVVGAQAPGLDARLEGVTNFVVGRGLVRFVDSMDFRGWQGERRWTNADRDLMVGARFEPGGHVALTWTLQPWRSAYGGWGVTTVTWLEAGAAKDDLVAQLDAFMTAEGFPVDYLESDNEFN</sequence>
<reference evidence="1 2" key="1">
    <citation type="submission" date="2021-02" db="EMBL/GenBank/DDBJ databases">
        <title>Actinophytocola xerophila sp. nov., isolated from soil of cotton cropping field.</title>
        <authorList>
            <person name="Huang R."/>
            <person name="Chen X."/>
            <person name="Ge X."/>
            <person name="Liu W."/>
        </authorList>
    </citation>
    <scope>NUCLEOTIDE SEQUENCE [LARGE SCALE GENOMIC DNA]</scope>
    <source>
        <strain evidence="1 2">S1-96</strain>
    </source>
</reference>
<dbReference type="RefSeq" id="WP_260195953.1">
    <property type="nucleotide sequence ID" value="NZ_JAFFZE010000031.1"/>
</dbReference>
<protein>
    <recommendedName>
        <fullName evidence="3">Polyketide cyclase</fullName>
    </recommendedName>
</protein>
<evidence type="ECO:0000313" key="1">
    <source>
        <dbReference type="EMBL" id="MCT2588025.1"/>
    </source>
</evidence>
<comment type="caution">
    <text evidence="1">The sequence shown here is derived from an EMBL/GenBank/DDBJ whole genome shotgun (WGS) entry which is preliminary data.</text>
</comment>
<accession>A0ABT2JKV1</accession>
<evidence type="ECO:0000313" key="2">
    <source>
        <dbReference type="Proteomes" id="UP001156441"/>
    </source>
</evidence>
<keyword evidence="2" id="KW-1185">Reference proteome</keyword>
<dbReference type="EMBL" id="JAFFZE010000031">
    <property type="protein sequence ID" value="MCT2588025.1"/>
    <property type="molecule type" value="Genomic_DNA"/>
</dbReference>